<accession>A0A975TBB5</accession>
<dbReference type="Proteomes" id="UP000683511">
    <property type="component" value="Chromosome"/>
</dbReference>
<dbReference type="AlphaFoldDB" id="A0A975TBB5"/>
<dbReference type="EMBL" id="CP021056">
    <property type="protein sequence ID" value="QXE25656.1"/>
    <property type="molecule type" value="Genomic_DNA"/>
</dbReference>
<gene>
    <name evidence="1" type="ORF">B6N60_04376</name>
</gene>
<evidence type="ECO:0000313" key="2">
    <source>
        <dbReference type="Proteomes" id="UP000683511"/>
    </source>
</evidence>
<keyword evidence="2" id="KW-1185">Reference proteome</keyword>
<organism evidence="1 2">
    <name type="scientific">Richelia sinica FACHB-800</name>
    <dbReference type="NCBI Taxonomy" id="1357546"/>
    <lineage>
        <taxon>Bacteria</taxon>
        <taxon>Bacillati</taxon>
        <taxon>Cyanobacteriota</taxon>
        <taxon>Cyanophyceae</taxon>
        <taxon>Nostocales</taxon>
        <taxon>Nostocaceae</taxon>
        <taxon>Richelia</taxon>
    </lineage>
</organism>
<sequence>MKEGINPAQIMIGIIRLAINTKDSHSINSAVGCLRYLLGPMPIDARAEGVTEFIAALSTEGITTLMALDALAMACKACDLIDAAGFIRISYLSLKARTQRIF</sequence>
<reference evidence="1" key="1">
    <citation type="submission" date="2017-04" db="EMBL/GenBank/DDBJ databases">
        <title>Genome deletions in a multicellular cyanobacterial endosymbiont for morphological adaptation in marine diatoms.</title>
        <authorList>
            <person name="Wang Y."/>
            <person name="Gao H."/>
            <person name="Li R."/>
            <person name="Xu X."/>
        </authorList>
    </citation>
    <scope>NUCLEOTIDE SEQUENCE</scope>
    <source>
        <strain evidence="1">FACHB 800</strain>
    </source>
</reference>
<name>A0A975TBB5_9NOST</name>
<protein>
    <submittedName>
        <fullName evidence="1">Uncharacterized protein</fullName>
    </submittedName>
</protein>
<evidence type="ECO:0000313" key="1">
    <source>
        <dbReference type="EMBL" id="QXE25656.1"/>
    </source>
</evidence>
<proteinExistence type="predicted"/>
<dbReference type="KEGG" id="rsin:B6N60_04376"/>